<dbReference type="GO" id="GO:0015934">
    <property type="term" value="C:large ribosomal subunit"/>
    <property type="evidence" value="ECO:0007669"/>
    <property type="project" value="InterPro"/>
</dbReference>
<keyword evidence="3 5" id="KW-0687">Ribonucleoprotein</keyword>
<evidence type="ECO:0000313" key="7">
    <source>
        <dbReference type="EMBL" id="PIR70470.1"/>
    </source>
</evidence>
<dbReference type="SUPFAM" id="SSF57829">
    <property type="entry name" value="Zn-binding ribosomal proteins"/>
    <property type="match status" value="1"/>
</dbReference>
<comment type="caution">
    <text evidence="7">The sequence shown here is derived from an EMBL/GenBank/DDBJ whole genome shotgun (WGS) entry which is preliminary data.</text>
</comment>
<feature type="region of interest" description="Disordered" evidence="6">
    <location>
        <begin position="1"/>
        <end position="25"/>
    </location>
</feature>
<dbReference type="Pfam" id="PF01783">
    <property type="entry name" value="Ribosomal_L32p"/>
    <property type="match status" value="1"/>
</dbReference>
<dbReference type="InterPro" id="IPR011332">
    <property type="entry name" value="Ribosomal_zn-bd"/>
</dbReference>
<evidence type="ECO:0000256" key="1">
    <source>
        <dbReference type="ARBA" id="ARBA00008560"/>
    </source>
</evidence>
<evidence type="ECO:0000256" key="4">
    <source>
        <dbReference type="ARBA" id="ARBA00035178"/>
    </source>
</evidence>
<dbReference type="InterPro" id="IPR044957">
    <property type="entry name" value="Ribosomal_bL32_bact"/>
</dbReference>
<reference evidence="8" key="1">
    <citation type="submission" date="2017-09" db="EMBL/GenBank/DDBJ databases">
        <title>Depth-based differentiation of microbial function through sediment-hosted aquifers and enrichment of novel symbionts in the deep terrestrial subsurface.</title>
        <authorList>
            <person name="Probst A.J."/>
            <person name="Ladd B."/>
            <person name="Jarett J.K."/>
            <person name="Geller-Mcgrath D.E."/>
            <person name="Sieber C.M.K."/>
            <person name="Emerson J.B."/>
            <person name="Anantharaman K."/>
            <person name="Thomas B.C."/>
            <person name="Malmstrom R."/>
            <person name="Stieglmeier M."/>
            <person name="Klingl A."/>
            <person name="Woyke T."/>
            <person name="Ryan C.M."/>
            <person name="Banfield J.F."/>
        </authorList>
    </citation>
    <scope>NUCLEOTIDE SEQUENCE [LARGE SCALE GENOMIC DNA]</scope>
</reference>
<dbReference type="PANTHER" id="PTHR35534:SF1">
    <property type="entry name" value="LARGE RIBOSOMAL SUBUNIT PROTEIN BL32"/>
    <property type="match status" value="1"/>
</dbReference>
<dbReference type="EMBL" id="PFCN01000017">
    <property type="protein sequence ID" value="PIR70470.1"/>
    <property type="molecule type" value="Genomic_DNA"/>
</dbReference>
<evidence type="ECO:0000256" key="5">
    <source>
        <dbReference type="HAMAP-Rule" id="MF_00340"/>
    </source>
</evidence>
<feature type="compositionally biased region" description="Basic residues" evidence="6">
    <location>
        <begin position="1"/>
        <end position="18"/>
    </location>
</feature>
<proteinExistence type="inferred from homology"/>
<feature type="region of interest" description="Disordered" evidence="6">
    <location>
        <begin position="64"/>
        <end position="93"/>
    </location>
</feature>
<organism evidence="7 8">
    <name type="scientific">Candidatus Niyogibacteria bacterium CG10_big_fil_rev_8_21_14_0_10_42_19</name>
    <dbReference type="NCBI Taxonomy" id="1974725"/>
    <lineage>
        <taxon>Bacteria</taxon>
        <taxon>Candidatus Niyogiibacteriota</taxon>
    </lineage>
</organism>
<dbReference type="InterPro" id="IPR002677">
    <property type="entry name" value="Ribosomal_bL32"/>
</dbReference>
<dbReference type="Proteomes" id="UP000229383">
    <property type="component" value="Unassembled WGS sequence"/>
</dbReference>
<keyword evidence="2 5" id="KW-0689">Ribosomal protein</keyword>
<sequence>MSIRMRHTSSHTRNRRSHHALDAQQLSKCSKCGEAKLPHRVCENCGTYRGKEVIDVLAKLTKKERKKKEKELEKKEEEASGPKELTAEGLSKK</sequence>
<name>A0A2H0TFZ3_9BACT</name>
<dbReference type="GO" id="GO:0006412">
    <property type="term" value="P:translation"/>
    <property type="evidence" value="ECO:0007669"/>
    <property type="project" value="UniProtKB-UniRule"/>
</dbReference>
<protein>
    <recommendedName>
        <fullName evidence="4 5">Large ribosomal subunit protein bL32</fullName>
    </recommendedName>
</protein>
<evidence type="ECO:0000313" key="8">
    <source>
        <dbReference type="Proteomes" id="UP000229383"/>
    </source>
</evidence>
<dbReference type="AlphaFoldDB" id="A0A2H0TFZ3"/>
<evidence type="ECO:0000256" key="3">
    <source>
        <dbReference type="ARBA" id="ARBA00023274"/>
    </source>
</evidence>
<dbReference type="GO" id="GO:0003735">
    <property type="term" value="F:structural constituent of ribosome"/>
    <property type="evidence" value="ECO:0007669"/>
    <property type="project" value="InterPro"/>
</dbReference>
<feature type="compositionally biased region" description="Basic and acidic residues" evidence="6">
    <location>
        <begin position="69"/>
        <end position="81"/>
    </location>
</feature>
<evidence type="ECO:0000256" key="6">
    <source>
        <dbReference type="SAM" id="MobiDB-lite"/>
    </source>
</evidence>
<accession>A0A2H0TFZ3</accession>
<comment type="similarity">
    <text evidence="1 5">Belongs to the bacterial ribosomal protein bL32 family.</text>
</comment>
<gene>
    <name evidence="5" type="primary">rpmF</name>
    <name evidence="7" type="ORF">COU46_01515</name>
</gene>
<evidence type="ECO:0000256" key="2">
    <source>
        <dbReference type="ARBA" id="ARBA00022980"/>
    </source>
</evidence>
<dbReference type="NCBIfam" id="TIGR01031">
    <property type="entry name" value="rpmF_bact"/>
    <property type="match status" value="1"/>
</dbReference>
<dbReference type="PANTHER" id="PTHR35534">
    <property type="entry name" value="50S RIBOSOMAL PROTEIN L32"/>
    <property type="match status" value="1"/>
</dbReference>
<dbReference type="HAMAP" id="MF_00340">
    <property type="entry name" value="Ribosomal_bL32"/>
    <property type="match status" value="1"/>
</dbReference>